<comment type="caution">
    <text evidence="1">The sequence shown here is derived from an EMBL/GenBank/DDBJ whole genome shotgun (WGS) entry which is preliminary data.</text>
</comment>
<proteinExistence type="predicted"/>
<evidence type="ECO:0008006" key="3">
    <source>
        <dbReference type="Google" id="ProtNLM"/>
    </source>
</evidence>
<keyword evidence="2" id="KW-1185">Reference proteome</keyword>
<organism evidence="1 2">
    <name type="scientific">Hypnocyclicus thermotrophus</name>
    <dbReference type="NCBI Taxonomy" id="1627895"/>
    <lineage>
        <taxon>Bacteria</taxon>
        <taxon>Fusobacteriati</taxon>
        <taxon>Fusobacteriota</taxon>
        <taxon>Fusobacteriia</taxon>
        <taxon>Fusobacteriales</taxon>
        <taxon>Fusobacteriaceae</taxon>
        <taxon>Hypnocyclicus</taxon>
    </lineage>
</organism>
<evidence type="ECO:0000313" key="2">
    <source>
        <dbReference type="Proteomes" id="UP000294678"/>
    </source>
</evidence>
<protein>
    <recommendedName>
        <fullName evidence="3">Lipoprotein</fullName>
    </recommendedName>
</protein>
<gene>
    <name evidence="1" type="ORF">EV215_0463</name>
</gene>
<name>A0AA46DZG6_9FUSO</name>
<dbReference type="PROSITE" id="PS51257">
    <property type="entry name" value="PROKAR_LIPOPROTEIN"/>
    <property type="match status" value="1"/>
</dbReference>
<sequence>MKNKIYLLIFLLLFTACYPSIKVKKNIIKNNDGKIISIKEGNYIDNVGRVLNVIYSEKEKKYFISNTGAFESVITKNIYKNYYLLEGLEDEKKYRNLYLINIDGKFINIFQYDIPENKVNKLEKKFHVLISINQNGVFIDGTQKNIYNTILYCIKNNYIKKEFFLIKKFSNL</sequence>
<dbReference type="EMBL" id="SOBG01000002">
    <property type="protein sequence ID" value="TDT71779.1"/>
    <property type="molecule type" value="Genomic_DNA"/>
</dbReference>
<dbReference type="Proteomes" id="UP000294678">
    <property type="component" value="Unassembled WGS sequence"/>
</dbReference>
<dbReference type="RefSeq" id="WP_134112375.1">
    <property type="nucleotide sequence ID" value="NZ_SOBG01000002.1"/>
</dbReference>
<reference evidence="1 2" key="1">
    <citation type="submission" date="2019-03" db="EMBL/GenBank/DDBJ databases">
        <title>Genomic Encyclopedia of Type Strains, Phase IV (KMG-IV): sequencing the most valuable type-strain genomes for metagenomic binning, comparative biology and taxonomic classification.</title>
        <authorList>
            <person name="Goeker M."/>
        </authorList>
    </citation>
    <scope>NUCLEOTIDE SEQUENCE [LARGE SCALE GENOMIC DNA]</scope>
    <source>
        <strain evidence="1 2">DSM 100055</strain>
    </source>
</reference>
<accession>A0AA46DZG6</accession>
<dbReference type="AlphaFoldDB" id="A0AA46DZG6"/>
<evidence type="ECO:0000313" key="1">
    <source>
        <dbReference type="EMBL" id="TDT71779.1"/>
    </source>
</evidence>